<dbReference type="SUPFAM" id="SSF111283">
    <property type="entry name" value="Putative modulator of DNA gyrase, PmbA/TldD"/>
    <property type="match status" value="1"/>
</dbReference>
<dbReference type="Proteomes" id="UP000629619">
    <property type="component" value="Unassembled WGS sequence"/>
</dbReference>
<dbReference type="InterPro" id="IPR045569">
    <property type="entry name" value="Metalloprtase-TldD/E_C"/>
</dbReference>
<protein>
    <recommendedName>
        <fullName evidence="1">Metalloprotease TldD/E C-terminal domain-containing protein</fullName>
    </recommendedName>
</protein>
<dbReference type="PANTHER" id="PTHR43666">
    <property type="entry name" value="TLDD PROTEIN"/>
    <property type="match status" value="1"/>
</dbReference>
<sequence length="433" mass="45989">MTVPFPSWDAVRLAREAVAAAAPAADEVELWVHDTAELSCSLLPATGALTTVHGGGWGYASRVWADGRCGWAARAVDDLDDLCRLIDQAHWTARDYGVPKQPPPVITVDTARRQPITSRLFADVVQSSATGLADKLTAIGAAVQAVIVNRYQTIAGLVTRSGADAAEYYSDERLMARCETPYGAVSDAQSRMALHGRIDDEPLVARVADALGALAGPGVAPPGDLPVVLRPAVAAPLAGALAWLLSGTTAIAYGGIAKALGRQLFPRCLRVDDPGTEQGEPLRTVDDEGYRVRPVELVADGRPVALLHSVDSARAMGHEPNGRGIRFGLPEQPIGQAIRMRIAGGRGVMPADHLELCCRIDNLNTMPVAGRLELIVAGWIVRGGRRIRRVAPFELNVDLLSALRLLIGTGDDAVRLVTAAEVTLPSLVLRRLP</sequence>
<dbReference type="GO" id="GO:0008237">
    <property type="term" value="F:metallopeptidase activity"/>
    <property type="evidence" value="ECO:0007669"/>
    <property type="project" value="InterPro"/>
</dbReference>
<evidence type="ECO:0000313" key="2">
    <source>
        <dbReference type="EMBL" id="GIF05433.1"/>
    </source>
</evidence>
<dbReference type="GO" id="GO:0006508">
    <property type="term" value="P:proteolysis"/>
    <property type="evidence" value="ECO:0007669"/>
    <property type="project" value="InterPro"/>
</dbReference>
<evidence type="ECO:0000313" key="3">
    <source>
        <dbReference type="Proteomes" id="UP000629619"/>
    </source>
</evidence>
<evidence type="ECO:0000259" key="1">
    <source>
        <dbReference type="Pfam" id="PF19289"/>
    </source>
</evidence>
<dbReference type="InterPro" id="IPR036059">
    <property type="entry name" value="TldD/PmbA_sf"/>
</dbReference>
<keyword evidence="3" id="KW-1185">Reference proteome</keyword>
<accession>A0A919N6T9</accession>
<organism evidence="2 3">
    <name type="scientific">Actinoplanes siamensis</name>
    <dbReference type="NCBI Taxonomy" id="1223317"/>
    <lineage>
        <taxon>Bacteria</taxon>
        <taxon>Bacillati</taxon>
        <taxon>Actinomycetota</taxon>
        <taxon>Actinomycetes</taxon>
        <taxon>Micromonosporales</taxon>
        <taxon>Micromonosporaceae</taxon>
        <taxon>Actinoplanes</taxon>
    </lineage>
</organism>
<reference evidence="2" key="1">
    <citation type="submission" date="2021-01" db="EMBL/GenBank/DDBJ databases">
        <title>Whole genome shotgun sequence of Actinoplanes siamensis NBRC 109076.</title>
        <authorList>
            <person name="Komaki H."/>
            <person name="Tamura T."/>
        </authorList>
    </citation>
    <scope>NUCLEOTIDE SEQUENCE</scope>
    <source>
        <strain evidence="2">NBRC 109076</strain>
    </source>
</reference>
<dbReference type="AlphaFoldDB" id="A0A919N6T9"/>
<dbReference type="PANTHER" id="PTHR43666:SF1">
    <property type="entry name" value="CONSERVED PROTEIN"/>
    <property type="match status" value="1"/>
</dbReference>
<dbReference type="EMBL" id="BOMW01000027">
    <property type="protein sequence ID" value="GIF05433.1"/>
    <property type="molecule type" value="Genomic_DNA"/>
</dbReference>
<gene>
    <name evidence="2" type="ORF">Asi03nite_29710</name>
</gene>
<comment type="caution">
    <text evidence="2">The sequence shown here is derived from an EMBL/GenBank/DDBJ whole genome shotgun (WGS) entry which is preliminary data.</text>
</comment>
<feature type="domain" description="Metalloprotease TldD/E C-terminal" evidence="1">
    <location>
        <begin position="223"/>
        <end position="430"/>
    </location>
</feature>
<dbReference type="Pfam" id="PF19289">
    <property type="entry name" value="PmbA_TldD_3rd"/>
    <property type="match status" value="1"/>
</dbReference>
<proteinExistence type="predicted"/>
<dbReference type="RefSeq" id="WP_203680166.1">
    <property type="nucleotide sequence ID" value="NZ_BOMW01000027.1"/>
</dbReference>
<name>A0A919N6T9_9ACTN</name>